<name>A0A1I8H1E5_9PLAT</name>
<sequence length="235" mass="25656">KLPKSQPQYSKFNTPSVYGSYAYICLIRTCHAGNHYCPTGYTLEIDMTARRHQDERLIPRLIDSGSSRNSSPASKCDWLLKVPELTSHRQMVIQGLPPASADTESPAGSCQSTEGVADSMQYKVLQPNCSSRTDSTKPQNVPVGLFEVLNFTDRLSRVAVSFEKARSSSACNQAVIVRAVTPLTGFCSRDMLSFRGYCYAVSSAPQNMTVAVSSIRGDAQLASFSSMAEISEFIA</sequence>
<evidence type="ECO:0000313" key="1">
    <source>
        <dbReference type="Proteomes" id="UP000095280"/>
    </source>
</evidence>
<protein>
    <submittedName>
        <fullName evidence="2">CUB domain-containing protein</fullName>
    </submittedName>
</protein>
<proteinExistence type="predicted"/>
<accession>A0A1I8H1E5</accession>
<dbReference type="Proteomes" id="UP000095280">
    <property type="component" value="Unplaced"/>
</dbReference>
<evidence type="ECO:0000313" key="2">
    <source>
        <dbReference type="WBParaSite" id="maker-uti_cns_0003854-snap-gene-0.8-mRNA-1"/>
    </source>
</evidence>
<reference evidence="2" key="1">
    <citation type="submission" date="2016-11" db="UniProtKB">
        <authorList>
            <consortium name="WormBaseParasite"/>
        </authorList>
    </citation>
    <scope>IDENTIFICATION</scope>
</reference>
<dbReference type="WBParaSite" id="maker-uti_cns_0003854-snap-gene-0.8-mRNA-1">
    <property type="protein sequence ID" value="maker-uti_cns_0003854-snap-gene-0.8-mRNA-1"/>
    <property type="gene ID" value="maker-uti_cns_0003854-snap-gene-0.8"/>
</dbReference>
<dbReference type="AlphaFoldDB" id="A0A1I8H1E5"/>
<keyword evidence="1" id="KW-1185">Reference proteome</keyword>
<organism evidence="1 2">
    <name type="scientific">Macrostomum lignano</name>
    <dbReference type="NCBI Taxonomy" id="282301"/>
    <lineage>
        <taxon>Eukaryota</taxon>
        <taxon>Metazoa</taxon>
        <taxon>Spiralia</taxon>
        <taxon>Lophotrochozoa</taxon>
        <taxon>Platyhelminthes</taxon>
        <taxon>Rhabditophora</taxon>
        <taxon>Macrostomorpha</taxon>
        <taxon>Macrostomida</taxon>
        <taxon>Macrostomidae</taxon>
        <taxon>Macrostomum</taxon>
    </lineage>
</organism>